<proteinExistence type="predicted"/>
<dbReference type="Proteomes" id="UP000749646">
    <property type="component" value="Unassembled WGS sequence"/>
</dbReference>
<dbReference type="OrthoDB" id="2450011at2759"/>
<evidence type="ECO:0000256" key="1">
    <source>
        <dbReference type="SAM" id="MobiDB-lite"/>
    </source>
</evidence>
<feature type="non-terminal residue" evidence="2">
    <location>
        <position position="490"/>
    </location>
</feature>
<feature type="compositionally biased region" description="Polar residues" evidence="1">
    <location>
        <begin position="8"/>
        <end position="21"/>
    </location>
</feature>
<organism evidence="2 3">
    <name type="scientific">Modicella reniformis</name>
    <dbReference type="NCBI Taxonomy" id="1440133"/>
    <lineage>
        <taxon>Eukaryota</taxon>
        <taxon>Fungi</taxon>
        <taxon>Fungi incertae sedis</taxon>
        <taxon>Mucoromycota</taxon>
        <taxon>Mortierellomycotina</taxon>
        <taxon>Mortierellomycetes</taxon>
        <taxon>Mortierellales</taxon>
        <taxon>Mortierellaceae</taxon>
        <taxon>Modicella</taxon>
    </lineage>
</organism>
<accession>A0A9P6J405</accession>
<dbReference type="AlphaFoldDB" id="A0A9P6J405"/>
<sequence>YQQQQQQYFPQKSVSDQNGNNGPEVVLEMPPPKLGNRKPRKMYGQWSLNNKYDRMKNDMELLAQGSSIQQLRSSTVQYRRPAPAFNNYYTLAPGNVAYNAVVSPSLSVDGNIASQPLQGYCESQPFVQASNLTSPETTTMFSPNKRVRFDESPSFAKAAINSNAAIGGGAYSTPHFRFSSGSCSISPGRTSAEVPAHYVPYSEPMQQISSDDFEVDPVLRRMLLEQEPFQDPTFEMVSQPVATRQEPANSEPHRAPQAESPVQSLQSNGVLVSGEAVSKENESHSGFGTEGILDERPLTIRERIHRMGFEIRTSAAASITRFGIKTSSSLEIRQMRDAEREREKQRLRQKSRFESFDSKFYPSVAPEAEMEMPAGQDSTSANFSYRTPGDTQVPTMACDILDATETDAGGMLAPGISMRSTMMPTDIEQAQEAGANIASRVRMALPTPLLSIDENAMLLIPANTKDGDADLDSIAMLEREIQDLTASPEQ</sequence>
<feature type="region of interest" description="Disordered" evidence="1">
    <location>
        <begin position="1"/>
        <end position="41"/>
    </location>
</feature>
<evidence type="ECO:0000313" key="2">
    <source>
        <dbReference type="EMBL" id="KAF9961793.1"/>
    </source>
</evidence>
<protein>
    <submittedName>
        <fullName evidence="2">Uncharacterized protein</fullName>
    </submittedName>
</protein>
<dbReference type="EMBL" id="JAAAHW010006402">
    <property type="protein sequence ID" value="KAF9961793.1"/>
    <property type="molecule type" value="Genomic_DNA"/>
</dbReference>
<comment type="caution">
    <text evidence="2">The sequence shown here is derived from an EMBL/GenBank/DDBJ whole genome shotgun (WGS) entry which is preliminary data.</text>
</comment>
<keyword evidence="3" id="KW-1185">Reference proteome</keyword>
<name>A0A9P6J405_9FUNG</name>
<reference evidence="2" key="1">
    <citation type="journal article" date="2020" name="Fungal Divers.">
        <title>Resolving the Mortierellaceae phylogeny through synthesis of multi-gene phylogenetics and phylogenomics.</title>
        <authorList>
            <person name="Vandepol N."/>
            <person name="Liber J."/>
            <person name="Desiro A."/>
            <person name="Na H."/>
            <person name="Kennedy M."/>
            <person name="Barry K."/>
            <person name="Grigoriev I.V."/>
            <person name="Miller A.N."/>
            <person name="O'Donnell K."/>
            <person name="Stajich J.E."/>
            <person name="Bonito G."/>
        </authorList>
    </citation>
    <scope>NUCLEOTIDE SEQUENCE</scope>
    <source>
        <strain evidence="2">MES-2147</strain>
    </source>
</reference>
<feature type="region of interest" description="Disordered" evidence="1">
    <location>
        <begin position="241"/>
        <end position="266"/>
    </location>
</feature>
<gene>
    <name evidence="2" type="ORF">BGZ65_010186</name>
</gene>
<evidence type="ECO:0000313" key="3">
    <source>
        <dbReference type="Proteomes" id="UP000749646"/>
    </source>
</evidence>